<evidence type="ECO:0000256" key="3">
    <source>
        <dbReference type="ARBA" id="ARBA00023125"/>
    </source>
</evidence>
<protein>
    <submittedName>
        <fullName evidence="6">LysR family transcriptional regulator</fullName>
    </submittedName>
</protein>
<evidence type="ECO:0000256" key="1">
    <source>
        <dbReference type="ARBA" id="ARBA00009437"/>
    </source>
</evidence>
<dbReference type="SUPFAM" id="SSF53850">
    <property type="entry name" value="Periplasmic binding protein-like II"/>
    <property type="match status" value="1"/>
</dbReference>
<keyword evidence="3" id="KW-0238">DNA-binding</keyword>
<dbReference type="Pfam" id="PF00126">
    <property type="entry name" value="HTH_1"/>
    <property type="match status" value="1"/>
</dbReference>
<dbReference type="PANTHER" id="PTHR30537:SF1">
    <property type="entry name" value="HTH-TYPE TRANSCRIPTIONAL REGULATOR PGRR"/>
    <property type="match status" value="1"/>
</dbReference>
<reference evidence="6 7" key="1">
    <citation type="submission" date="2021-04" db="EMBL/GenBank/DDBJ databases">
        <title>The complete genome sequence of Neokomagataea sp. TBRC 2177.</title>
        <authorList>
            <person name="Charoenyingcharoen P."/>
            <person name="Yukphan P."/>
        </authorList>
    </citation>
    <scope>NUCLEOTIDE SEQUENCE [LARGE SCALE GENOMIC DNA]</scope>
    <source>
        <strain evidence="6 7">TBRC 2177</strain>
    </source>
</reference>
<dbReference type="InterPro" id="IPR036390">
    <property type="entry name" value="WH_DNA-bd_sf"/>
</dbReference>
<dbReference type="CDD" id="cd08474">
    <property type="entry name" value="PBP2_CrgA_like_5"/>
    <property type="match status" value="1"/>
</dbReference>
<dbReference type="PANTHER" id="PTHR30537">
    <property type="entry name" value="HTH-TYPE TRANSCRIPTIONAL REGULATOR"/>
    <property type="match status" value="1"/>
</dbReference>
<organism evidence="6 7">
    <name type="scientific">Neokomagataea anthophila</name>
    <dbReference type="NCBI Taxonomy" id="2826925"/>
    <lineage>
        <taxon>Bacteria</taxon>
        <taxon>Pseudomonadati</taxon>
        <taxon>Pseudomonadota</taxon>
        <taxon>Alphaproteobacteria</taxon>
        <taxon>Acetobacterales</taxon>
        <taxon>Acetobacteraceae</taxon>
        <taxon>Neokomagataea</taxon>
    </lineage>
</organism>
<dbReference type="InterPro" id="IPR000847">
    <property type="entry name" value="LysR_HTH_N"/>
</dbReference>
<evidence type="ECO:0000256" key="4">
    <source>
        <dbReference type="ARBA" id="ARBA00023163"/>
    </source>
</evidence>
<evidence type="ECO:0000259" key="5">
    <source>
        <dbReference type="PROSITE" id="PS50931"/>
    </source>
</evidence>
<dbReference type="InterPro" id="IPR058163">
    <property type="entry name" value="LysR-type_TF_proteobact-type"/>
</dbReference>
<dbReference type="PROSITE" id="PS50931">
    <property type="entry name" value="HTH_LYSR"/>
    <property type="match status" value="1"/>
</dbReference>
<accession>A0ABS5E3K2</accession>
<comment type="caution">
    <text evidence="6">The sequence shown here is derived from an EMBL/GenBank/DDBJ whole genome shotgun (WGS) entry which is preliminary data.</text>
</comment>
<feature type="domain" description="HTH lysR-type" evidence="5">
    <location>
        <begin position="4"/>
        <end position="61"/>
    </location>
</feature>
<evidence type="ECO:0000256" key="2">
    <source>
        <dbReference type="ARBA" id="ARBA00023015"/>
    </source>
</evidence>
<keyword evidence="4" id="KW-0804">Transcription</keyword>
<dbReference type="Gene3D" id="3.40.190.290">
    <property type="match status" value="1"/>
</dbReference>
<sequence length="300" mass="33417">MQRDNLVDLNAFVTVAEEGSFTRAAARLGVSQSALSHTIRRLEERLGIALLTRTTRSVAPTQAGQQLLQTLQPAFDGIAAQLASLGRLRDKPAGHIRITASEHAAQTILWPKLAAILPHYPDLHLEMSLDSGFRDIVSERFDAGVRLGEALAKDMVAVKIGPDLRMAVVGAPSYFARYSIPHTPQDLGDQRCINMRFVSAGTFYAWEFEKNGREYRIRCDGQLAFDDVNMIIRAAMGGFGLAYVMEDRVSQELADGRLIRVLEDWCPAFPGYYLYYPAKRQNSAALSLLIDTLRYRRGRA</sequence>
<keyword evidence="2" id="KW-0805">Transcription regulation</keyword>
<dbReference type="Pfam" id="PF03466">
    <property type="entry name" value="LysR_substrate"/>
    <property type="match status" value="1"/>
</dbReference>
<evidence type="ECO:0000313" key="6">
    <source>
        <dbReference type="EMBL" id="MBR0558477.1"/>
    </source>
</evidence>
<gene>
    <name evidence="6" type="ORF">KB213_00175</name>
</gene>
<dbReference type="RefSeq" id="WP_211679744.1">
    <property type="nucleotide sequence ID" value="NZ_JAGRQH010000001.1"/>
</dbReference>
<proteinExistence type="inferred from homology"/>
<keyword evidence="7" id="KW-1185">Reference proteome</keyword>
<dbReference type="SUPFAM" id="SSF46785">
    <property type="entry name" value="Winged helix' DNA-binding domain"/>
    <property type="match status" value="1"/>
</dbReference>
<evidence type="ECO:0000313" key="7">
    <source>
        <dbReference type="Proteomes" id="UP000677812"/>
    </source>
</evidence>
<name>A0ABS5E3K2_9PROT</name>
<comment type="similarity">
    <text evidence="1">Belongs to the LysR transcriptional regulatory family.</text>
</comment>
<dbReference type="EMBL" id="JAGRQH010000001">
    <property type="protein sequence ID" value="MBR0558477.1"/>
    <property type="molecule type" value="Genomic_DNA"/>
</dbReference>
<dbReference type="InterPro" id="IPR005119">
    <property type="entry name" value="LysR_subst-bd"/>
</dbReference>
<dbReference type="Gene3D" id="1.10.10.10">
    <property type="entry name" value="Winged helix-like DNA-binding domain superfamily/Winged helix DNA-binding domain"/>
    <property type="match status" value="1"/>
</dbReference>
<dbReference type="PRINTS" id="PR00039">
    <property type="entry name" value="HTHLYSR"/>
</dbReference>
<dbReference type="Proteomes" id="UP000677812">
    <property type="component" value="Unassembled WGS sequence"/>
</dbReference>
<dbReference type="InterPro" id="IPR036388">
    <property type="entry name" value="WH-like_DNA-bd_sf"/>
</dbReference>